<sequence>MRTAEALIRDQLPPSNWPTIPTLLRTAYRAADEIIRDNPILQVKSAEDNRGRIIQWSVDLRVETAIKNGSLPCDYSWEHFDKPTGRYLQLRFPHSTASISQVSRPDRQPRSVVFRENARLRNQGVFEDFDDGSEICGLPHFLIIHGYQNLSFAHIALPSADSRVGFEFRTPNLMSIPHEIQSDPKMAPTENTDFDPDELGALKDEIEKWRKDHGGD</sequence>
<name>A0A6L6JFP6_9RHOB</name>
<dbReference type="OrthoDB" id="7375978at2"/>
<proteinExistence type="predicted"/>
<dbReference type="AlphaFoldDB" id="A0A6L6JFP6"/>
<organism evidence="1 2">
    <name type="scientific">Paracoccus aestuariivivens</name>
    <dbReference type="NCBI Taxonomy" id="1820333"/>
    <lineage>
        <taxon>Bacteria</taxon>
        <taxon>Pseudomonadati</taxon>
        <taxon>Pseudomonadota</taxon>
        <taxon>Alphaproteobacteria</taxon>
        <taxon>Rhodobacterales</taxon>
        <taxon>Paracoccaceae</taxon>
        <taxon>Paracoccus</taxon>
    </lineage>
</organism>
<protein>
    <submittedName>
        <fullName evidence="1">Uncharacterized protein</fullName>
    </submittedName>
</protein>
<accession>A0A6L6JFP6</accession>
<dbReference type="Proteomes" id="UP000478183">
    <property type="component" value="Unassembled WGS sequence"/>
</dbReference>
<keyword evidence="2" id="KW-1185">Reference proteome</keyword>
<gene>
    <name evidence="1" type="ORF">GL286_16945</name>
</gene>
<comment type="caution">
    <text evidence="1">The sequence shown here is derived from an EMBL/GenBank/DDBJ whole genome shotgun (WGS) entry which is preliminary data.</text>
</comment>
<dbReference type="RefSeq" id="WP_155096759.1">
    <property type="nucleotide sequence ID" value="NZ_WMIE01000014.1"/>
</dbReference>
<evidence type="ECO:0000313" key="2">
    <source>
        <dbReference type="Proteomes" id="UP000478183"/>
    </source>
</evidence>
<evidence type="ECO:0000313" key="1">
    <source>
        <dbReference type="EMBL" id="MTH79407.1"/>
    </source>
</evidence>
<reference evidence="1 2" key="1">
    <citation type="submission" date="2019-11" db="EMBL/GenBank/DDBJ databases">
        <authorList>
            <person name="Dong K."/>
        </authorList>
    </citation>
    <scope>NUCLEOTIDE SEQUENCE [LARGE SCALE GENOMIC DNA]</scope>
    <source>
        <strain evidence="1 2">NBRC 111993</strain>
    </source>
</reference>
<dbReference type="EMBL" id="WMIE01000014">
    <property type="protein sequence ID" value="MTH79407.1"/>
    <property type="molecule type" value="Genomic_DNA"/>
</dbReference>